<dbReference type="InterPro" id="IPR020013">
    <property type="entry name" value="Flagellar_FlgE/F/G"/>
</dbReference>
<comment type="subcellular location">
    <subcellularLocation>
        <location evidence="1 4">Bacterial flagellum basal body</location>
    </subcellularLocation>
</comment>
<feature type="domain" description="Flagellar hook protein FlgE/F/G-like D1" evidence="5">
    <location>
        <begin position="87"/>
        <end position="142"/>
    </location>
</feature>
<dbReference type="GO" id="GO:0071978">
    <property type="term" value="P:bacterial-type flagellum-dependent swarming motility"/>
    <property type="evidence" value="ECO:0007669"/>
    <property type="project" value="TreeGrafter"/>
</dbReference>
<accession>A0AAT9IG92</accession>
<evidence type="ECO:0000313" key="6">
    <source>
        <dbReference type="EMBL" id="CAL4043181.1"/>
    </source>
</evidence>
<dbReference type="EMBL" id="OZ060371">
    <property type="protein sequence ID" value="CAL4043181.1"/>
    <property type="molecule type" value="Genomic_DNA"/>
</dbReference>
<evidence type="ECO:0000256" key="1">
    <source>
        <dbReference type="ARBA" id="ARBA00004117"/>
    </source>
</evidence>
<protein>
    <submittedName>
        <fullName evidence="6">Flagellar hook protein FlgE</fullName>
    </submittedName>
</protein>
<dbReference type="InterPro" id="IPR037058">
    <property type="entry name" value="Falgellar_hook_FlgE_sf"/>
</dbReference>
<organism evidence="6">
    <name type="scientific">Buchnera aphidicola</name>
    <name type="common">Anoecia corni</name>
    <dbReference type="NCBI Taxonomy" id="2994477"/>
    <lineage>
        <taxon>Bacteria</taxon>
        <taxon>Pseudomonadati</taxon>
        <taxon>Pseudomonadota</taxon>
        <taxon>Gammaproteobacteria</taxon>
        <taxon>Enterobacterales</taxon>
        <taxon>Erwiniaceae</taxon>
        <taxon>Buchnera</taxon>
    </lineage>
</organism>
<comment type="similarity">
    <text evidence="2 4">Belongs to the flagella basal body rod proteins family.</text>
</comment>
<evidence type="ECO:0000256" key="2">
    <source>
        <dbReference type="ARBA" id="ARBA00009677"/>
    </source>
</evidence>
<dbReference type="GO" id="GO:0009425">
    <property type="term" value="C:bacterial-type flagellum basal body"/>
    <property type="evidence" value="ECO:0007669"/>
    <property type="project" value="UniProtKB-SubCell"/>
</dbReference>
<sequence length="429" mass="48787">MSLESLENSIQKFHNSIQSLQSSTIKHNHKNKVASQYEELNFQYNNANNSPYRSEANFGFEQLDENGSCLSLNKVDKHANRNLYTNISPNAYFRLSDNNDSILYTKQGHFLINEHGDVITEQGYRLTGYNIKGCKKVSEFIDSSIPKNLNLSNAYKIDYKPTTKLALFSYLNMNAPIFTNFSYDYRNESTCTNNIKTVIYNKDGKECIVDLNILKTGNREWTVSTSIHDDSQTASEIPNIFKNENYYQGSDGKTVVCDPFTFKCDENGNIINSKKLINITSSDKRYVTPLSINLESVRIRNNYNIPRDYTHVQANGFPEGTLNKFMIDSEGLISGYYSNGKKLQLAQMSILEVSDPNILSTVSQNISSLIAKENEDNQDRKIAIDYSDGHNLDNKQISNLQLDHNEEKNSKIDIITVDKNNNISSIFTS</sequence>
<evidence type="ECO:0000256" key="4">
    <source>
        <dbReference type="RuleBase" id="RU362116"/>
    </source>
</evidence>
<keyword evidence="6" id="KW-0282">Flagellum</keyword>
<dbReference type="Gene3D" id="2.60.98.20">
    <property type="entry name" value="Flagellar hook protein FlgE"/>
    <property type="match status" value="1"/>
</dbReference>
<keyword evidence="6" id="KW-0966">Cell projection</keyword>
<reference evidence="6" key="1">
    <citation type="submission" date="2024-06" db="EMBL/GenBank/DDBJ databases">
        <authorList>
            <person name="Manzano-Marin A."/>
            <person name="Manzano-Marin A."/>
            <person name="Alejandro Manzano Marin A."/>
        </authorList>
    </citation>
    <scope>NUCLEOTIDE SEQUENCE</scope>
    <source>
        <strain evidence="6">Ancorni-2928</strain>
    </source>
</reference>
<dbReference type="PANTHER" id="PTHR30435:SF12">
    <property type="entry name" value="FLAGELLAR BASAL BODY ROD PROTEIN FLGB"/>
    <property type="match status" value="1"/>
</dbReference>
<dbReference type="Pfam" id="PF22692">
    <property type="entry name" value="LlgE_F_G_D1"/>
    <property type="match status" value="1"/>
</dbReference>
<evidence type="ECO:0000259" key="5">
    <source>
        <dbReference type="Pfam" id="PF22692"/>
    </source>
</evidence>
<dbReference type="InterPro" id="IPR053967">
    <property type="entry name" value="LlgE_F_G-like_D1"/>
</dbReference>
<dbReference type="InterPro" id="IPR037925">
    <property type="entry name" value="FlgE/F/G-like"/>
</dbReference>
<keyword evidence="6" id="KW-0969">Cilium</keyword>
<dbReference type="PANTHER" id="PTHR30435">
    <property type="entry name" value="FLAGELLAR PROTEIN"/>
    <property type="match status" value="1"/>
</dbReference>
<name>A0AAT9IG92_9GAMM</name>
<dbReference type="AlphaFoldDB" id="A0AAT9IG92"/>
<dbReference type="SUPFAM" id="SSF117143">
    <property type="entry name" value="Flagellar hook protein flgE"/>
    <property type="match status" value="1"/>
</dbReference>
<proteinExistence type="inferred from homology"/>
<keyword evidence="3 4" id="KW-0975">Bacterial flagellum</keyword>
<evidence type="ECO:0000256" key="3">
    <source>
        <dbReference type="ARBA" id="ARBA00023143"/>
    </source>
</evidence>
<dbReference type="RefSeq" id="WP_367680816.1">
    <property type="nucleotide sequence ID" value="NZ_OZ060371.1"/>
</dbReference>
<gene>
    <name evidence="6" type="primary">flgE</name>
    <name evidence="6" type="ORF">BUANCORI2928_268</name>
</gene>
<dbReference type="NCBIfam" id="TIGR03506">
    <property type="entry name" value="FlgEFG_subfam"/>
    <property type="match status" value="1"/>
</dbReference>